<keyword evidence="3" id="KW-1185">Reference proteome</keyword>
<evidence type="ECO:0000313" key="2">
    <source>
        <dbReference type="EMBL" id="GGG15815.1"/>
    </source>
</evidence>
<feature type="region of interest" description="Disordered" evidence="1">
    <location>
        <begin position="1"/>
        <end position="67"/>
    </location>
</feature>
<name>A0A8J2Z7G8_9PROT</name>
<gene>
    <name evidence="2" type="ORF">GCM10010964_00150</name>
</gene>
<evidence type="ECO:0000313" key="3">
    <source>
        <dbReference type="Proteomes" id="UP000597507"/>
    </source>
</evidence>
<protein>
    <submittedName>
        <fullName evidence="2">Uncharacterized protein</fullName>
    </submittedName>
</protein>
<reference evidence="2 3" key="1">
    <citation type="journal article" date="2014" name="Int. J. Syst. Evol. Microbiol.">
        <title>Complete genome sequence of Corynebacterium casei LMG S-19264T (=DSM 44701T), isolated from a smear-ripened cheese.</title>
        <authorList>
            <consortium name="US DOE Joint Genome Institute (JGI-PGF)"/>
            <person name="Walter F."/>
            <person name="Albersmeier A."/>
            <person name="Kalinowski J."/>
            <person name="Ruckert C."/>
        </authorList>
    </citation>
    <scope>NUCLEOTIDE SEQUENCE [LARGE SCALE GENOMIC DNA]</scope>
    <source>
        <strain evidence="2 3">CGMCC 1.16330</strain>
    </source>
</reference>
<dbReference type="EMBL" id="BMKS01000001">
    <property type="protein sequence ID" value="GGG15815.1"/>
    <property type="molecule type" value="Genomic_DNA"/>
</dbReference>
<sequence>MFGHKDRLGTTARTASAVASWRPPRRATTAPNSAPCRARPIPAAACGPTPPAAAGPAHLARGTPSRAPLRRRVEHVFPPRRRCLRLAAGKRRLDLVVRRIGPLRATVRITLANQACARRRLIRIEGQAVPA</sequence>
<accession>A0A8J2Z7G8</accession>
<dbReference type="Proteomes" id="UP000597507">
    <property type="component" value="Unassembled WGS sequence"/>
</dbReference>
<comment type="caution">
    <text evidence="2">The sequence shown here is derived from an EMBL/GenBank/DDBJ whole genome shotgun (WGS) entry which is preliminary data.</text>
</comment>
<evidence type="ECO:0000256" key="1">
    <source>
        <dbReference type="SAM" id="MobiDB-lite"/>
    </source>
</evidence>
<organism evidence="2 3">
    <name type="scientific">Caldovatus sediminis</name>
    <dbReference type="NCBI Taxonomy" id="2041189"/>
    <lineage>
        <taxon>Bacteria</taxon>
        <taxon>Pseudomonadati</taxon>
        <taxon>Pseudomonadota</taxon>
        <taxon>Alphaproteobacteria</taxon>
        <taxon>Acetobacterales</taxon>
        <taxon>Roseomonadaceae</taxon>
        <taxon>Caldovatus</taxon>
    </lineage>
</organism>
<dbReference type="AlphaFoldDB" id="A0A8J2Z7G8"/>
<proteinExistence type="predicted"/>
<feature type="compositionally biased region" description="Low complexity" evidence="1">
    <location>
        <begin position="34"/>
        <end position="47"/>
    </location>
</feature>